<sequence>MGVPGGGAKGRASAFVRAERNSAGTGRSSRAGRCVCDCRCTKMHSDAAAVRFLPAVGNILCFLIAF</sequence>
<proteinExistence type="predicted"/>
<accession>A0ACB8E6R7</accession>
<dbReference type="Proteomes" id="UP000827872">
    <property type="component" value="Linkage Group LG10"/>
</dbReference>
<evidence type="ECO:0000313" key="2">
    <source>
        <dbReference type="Proteomes" id="UP000827872"/>
    </source>
</evidence>
<reference evidence="1" key="1">
    <citation type="submission" date="2021-08" db="EMBL/GenBank/DDBJ databases">
        <title>The first chromosome-level gecko genome reveals the dynamic sex chromosomes of Neotropical dwarf geckos (Sphaerodactylidae: Sphaerodactylus).</title>
        <authorList>
            <person name="Pinto B.J."/>
            <person name="Keating S.E."/>
            <person name="Gamble T."/>
        </authorList>
    </citation>
    <scope>NUCLEOTIDE SEQUENCE</scope>
    <source>
        <strain evidence="1">TG3544</strain>
    </source>
</reference>
<name>A0ACB8E6R7_9SAUR</name>
<organism evidence="1 2">
    <name type="scientific">Sphaerodactylus townsendi</name>
    <dbReference type="NCBI Taxonomy" id="933632"/>
    <lineage>
        <taxon>Eukaryota</taxon>
        <taxon>Metazoa</taxon>
        <taxon>Chordata</taxon>
        <taxon>Craniata</taxon>
        <taxon>Vertebrata</taxon>
        <taxon>Euteleostomi</taxon>
        <taxon>Lepidosauria</taxon>
        <taxon>Squamata</taxon>
        <taxon>Bifurcata</taxon>
        <taxon>Gekkota</taxon>
        <taxon>Sphaerodactylidae</taxon>
        <taxon>Sphaerodactylus</taxon>
    </lineage>
</organism>
<comment type="caution">
    <text evidence="1">The sequence shown here is derived from an EMBL/GenBank/DDBJ whole genome shotgun (WGS) entry which is preliminary data.</text>
</comment>
<dbReference type="EMBL" id="CM037623">
    <property type="protein sequence ID" value="KAH7988181.1"/>
    <property type="molecule type" value="Genomic_DNA"/>
</dbReference>
<evidence type="ECO:0000313" key="1">
    <source>
        <dbReference type="EMBL" id="KAH7988181.1"/>
    </source>
</evidence>
<gene>
    <name evidence="1" type="ORF">K3G42_009587</name>
</gene>
<keyword evidence="2" id="KW-1185">Reference proteome</keyword>
<protein>
    <submittedName>
        <fullName evidence="1">Uncharacterized protein</fullName>
    </submittedName>
</protein>